<dbReference type="Proteomes" id="UP001652660">
    <property type="component" value="Chromosome 11e"/>
</dbReference>
<evidence type="ECO:0000256" key="1">
    <source>
        <dbReference type="PROSITE-ProRule" id="PRU00047"/>
    </source>
</evidence>
<dbReference type="GeneID" id="140021367"/>
<gene>
    <name evidence="4" type="primary">LOC140021367</name>
</gene>
<evidence type="ECO:0000313" key="3">
    <source>
        <dbReference type="Proteomes" id="UP001652660"/>
    </source>
</evidence>
<organism evidence="3 4">
    <name type="scientific">Coffea arabica</name>
    <name type="common">Arabian coffee</name>
    <dbReference type="NCBI Taxonomy" id="13443"/>
    <lineage>
        <taxon>Eukaryota</taxon>
        <taxon>Viridiplantae</taxon>
        <taxon>Streptophyta</taxon>
        <taxon>Embryophyta</taxon>
        <taxon>Tracheophyta</taxon>
        <taxon>Spermatophyta</taxon>
        <taxon>Magnoliopsida</taxon>
        <taxon>eudicotyledons</taxon>
        <taxon>Gunneridae</taxon>
        <taxon>Pentapetalae</taxon>
        <taxon>asterids</taxon>
        <taxon>lamiids</taxon>
        <taxon>Gentianales</taxon>
        <taxon>Rubiaceae</taxon>
        <taxon>Ixoroideae</taxon>
        <taxon>Gardenieae complex</taxon>
        <taxon>Bertiereae - Coffeeae clade</taxon>
        <taxon>Coffeeae</taxon>
        <taxon>Coffea</taxon>
    </lineage>
</organism>
<protein>
    <recommendedName>
        <fullName evidence="2">CCHC-type domain-containing protein</fullName>
    </recommendedName>
</protein>
<evidence type="ECO:0000313" key="4">
    <source>
        <dbReference type="RefSeq" id="XP_071928226.1"/>
    </source>
</evidence>
<evidence type="ECO:0000259" key="2">
    <source>
        <dbReference type="PROSITE" id="PS50158"/>
    </source>
</evidence>
<accession>A0ABM4W8W3</accession>
<reference evidence="4" key="1">
    <citation type="submission" date="2025-08" db="UniProtKB">
        <authorList>
            <consortium name="RefSeq"/>
        </authorList>
    </citation>
    <scope>IDENTIFICATION</scope>
    <source>
        <tissue evidence="4">Leaves</tissue>
    </source>
</reference>
<proteinExistence type="predicted"/>
<dbReference type="Pfam" id="PF14392">
    <property type="entry name" value="zf-CCHC_4"/>
    <property type="match status" value="1"/>
</dbReference>
<keyword evidence="1" id="KW-0863">Zinc-finger</keyword>
<dbReference type="InterPro" id="IPR025558">
    <property type="entry name" value="DUF4283"/>
</dbReference>
<keyword evidence="3" id="KW-1185">Reference proteome</keyword>
<keyword evidence="1" id="KW-0479">Metal-binding</keyword>
<name>A0ABM4W8W3_COFAR</name>
<dbReference type="InterPro" id="IPR040256">
    <property type="entry name" value="At4g02000-like"/>
</dbReference>
<feature type="domain" description="CCHC-type" evidence="2">
    <location>
        <begin position="207"/>
        <end position="220"/>
    </location>
</feature>
<keyword evidence="1" id="KW-0862">Zinc</keyword>
<dbReference type="InterPro" id="IPR001878">
    <property type="entry name" value="Znf_CCHC"/>
</dbReference>
<dbReference type="PANTHER" id="PTHR31286:SF178">
    <property type="entry name" value="DUF4283 DOMAIN-CONTAINING PROTEIN"/>
    <property type="match status" value="1"/>
</dbReference>
<dbReference type="PROSITE" id="PS50158">
    <property type="entry name" value="ZF_CCHC"/>
    <property type="match status" value="1"/>
</dbReference>
<dbReference type="InterPro" id="IPR025836">
    <property type="entry name" value="Zn_knuckle_CX2CX4HX4C"/>
</dbReference>
<dbReference type="Pfam" id="PF14111">
    <property type="entry name" value="DUF4283"/>
    <property type="match status" value="1"/>
</dbReference>
<sequence>MAEELEEVHKKFNLSDKEAAGIQIEGDDAFQGVEECQLSIIGKVIGDKVANVTGIKRFSSNVWIFAKNVKVVEIGVNLFQFIFMNQYDMDRVLNGRPWVYDNLPLVVIPWKEGVEMDAKAFSQAWIWVQVWNLPIHWITKEVGRKIGGVFLSVKEVIIPNSGGKDGKHLKILVEIDIEQPLLRGTTVRMNGVMKWIEFRYEKCPDFCYCCGKLGHNEKNCNMKGNYLEKETQFGAWMRASNARSPKKHNQTYAKYNEGVEEVSRNNGKGNVVNNLFLAWGGSDTSWHGQKGGGGIAT</sequence>
<dbReference type="RefSeq" id="XP_071928226.1">
    <property type="nucleotide sequence ID" value="XM_072072125.1"/>
</dbReference>
<dbReference type="PANTHER" id="PTHR31286">
    <property type="entry name" value="GLYCINE-RICH CELL WALL STRUCTURAL PROTEIN 1.8-LIKE"/>
    <property type="match status" value="1"/>
</dbReference>